<feature type="transmembrane region" description="Helical" evidence="2">
    <location>
        <begin position="402"/>
        <end position="425"/>
    </location>
</feature>
<dbReference type="RefSeq" id="XP_035824195.1">
    <property type="nucleotide sequence ID" value="XM_035968302.1"/>
</dbReference>
<dbReference type="Gene3D" id="1.20.1250.20">
    <property type="entry name" value="MFS general substrate transporter like domains"/>
    <property type="match status" value="2"/>
</dbReference>
<evidence type="ECO:0000256" key="1">
    <source>
        <dbReference type="SAM" id="MobiDB-lite"/>
    </source>
</evidence>
<dbReference type="InterPro" id="IPR036259">
    <property type="entry name" value="MFS_trans_sf"/>
</dbReference>
<accession>A0ABM1VP53</accession>
<proteinExistence type="predicted"/>
<feature type="transmembrane region" description="Helical" evidence="2">
    <location>
        <begin position="314"/>
        <end position="334"/>
    </location>
</feature>
<keyword evidence="2" id="KW-1133">Transmembrane helix</keyword>
<feature type="transmembrane region" description="Helical" evidence="2">
    <location>
        <begin position="98"/>
        <end position="120"/>
    </location>
</feature>
<feature type="transmembrane region" description="Helical" evidence="2">
    <location>
        <begin position="489"/>
        <end position="509"/>
    </location>
</feature>
<dbReference type="PANTHER" id="PTHR11360:SF306">
    <property type="entry name" value="RE01051P"/>
    <property type="match status" value="1"/>
</dbReference>
<feature type="region of interest" description="Disordered" evidence="1">
    <location>
        <begin position="228"/>
        <end position="250"/>
    </location>
</feature>
<dbReference type="InterPro" id="IPR011701">
    <property type="entry name" value="MFS"/>
</dbReference>
<dbReference type="SUPFAM" id="SSF103473">
    <property type="entry name" value="MFS general substrate transporter"/>
    <property type="match status" value="1"/>
</dbReference>
<evidence type="ECO:0000313" key="3">
    <source>
        <dbReference type="Proteomes" id="UP000694888"/>
    </source>
</evidence>
<gene>
    <name evidence="4" type="primary">LOC101864203</name>
</gene>
<name>A0ABM1VP53_APLCA</name>
<keyword evidence="2" id="KW-0812">Transmembrane</keyword>
<feature type="transmembrane region" description="Helical" evidence="2">
    <location>
        <begin position="69"/>
        <end position="86"/>
    </location>
</feature>
<sequence length="513" mass="56038">MVNAVLPRVPQRLFMVVAAVTFSCCTLAIVAAPLLPVFFVASTLKACCQGGLSVPAITLVGHYFKKRRSLATAVALLGISTCSMAIPPLSRYTREEYGVRGCLLIIAGIELNAIVSSLLLRPLDYYKKKSGSQHTITFANDNFKIKENAKTELYGEKHEGNASLLQSHGAGEQEVMLSDRNDLEDCDSRPTSGTELKPLSEKYTPLHSMENEDTAVAIDIDTFHHTENSSTIRTKSMKEERQKNKQSITSHQTSTFDLAVTSSAGNCGGVRNSQTLDVHVQSTHQSESTFCKFCKSVFTSVVDVSLLRNYMSRLHLISFTFNYSCIFVSVYLSSYAVTVGLSESKAALLLTIIGVVDVITRIGLGFFADTGFVKHANIVAFSAVTMGVVCQFAAFYTSFGALVFLAVMFGAVGLSSLTLNSPLAVSLVGVDCLGKQLALGTVISSVIFSIQYPLHGRKTSCLHRKVLCRFKSLFPFYLSTTMKKNPKRFSHKFFGLLPLGFVYFLHSLLSKTA</sequence>
<dbReference type="InterPro" id="IPR050327">
    <property type="entry name" value="Proton-linked_MCT"/>
</dbReference>
<protein>
    <submittedName>
        <fullName evidence="4">Uncharacterized protein LOC101864203</fullName>
    </submittedName>
</protein>
<organism evidence="3 4">
    <name type="scientific">Aplysia californica</name>
    <name type="common">California sea hare</name>
    <dbReference type="NCBI Taxonomy" id="6500"/>
    <lineage>
        <taxon>Eukaryota</taxon>
        <taxon>Metazoa</taxon>
        <taxon>Spiralia</taxon>
        <taxon>Lophotrochozoa</taxon>
        <taxon>Mollusca</taxon>
        <taxon>Gastropoda</taxon>
        <taxon>Heterobranchia</taxon>
        <taxon>Euthyneura</taxon>
        <taxon>Tectipleura</taxon>
        <taxon>Aplysiida</taxon>
        <taxon>Aplysioidea</taxon>
        <taxon>Aplysiidae</taxon>
        <taxon>Aplysia</taxon>
    </lineage>
</organism>
<reference evidence="4" key="1">
    <citation type="submission" date="2025-08" db="UniProtKB">
        <authorList>
            <consortium name="RefSeq"/>
        </authorList>
    </citation>
    <scope>IDENTIFICATION</scope>
</reference>
<dbReference type="Pfam" id="PF07690">
    <property type="entry name" value="MFS_1"/>
    <property type="match status" value="1"/>
</dbReference>
<keyword evidence="2" id="KW-0472">Membrane</keyword>
<feature type="transmembrane region" description="Helical" evidence="2">
    <location>
        <begin position="12"/>
        <end position="31"/>
    </location>
</feature>
<dbReference type="GeneID" id="101864203"/>
<evidence type="ECO:0000256" key="2">
    <source>
        <dbReference type="SAM" id="Phobius"/>
    </source>
</evidence>
<feature type="transmembrane region" description="Helical" evidence="2">
    <location>
        <begin position="346"/>
        <end position="364"/>
    </location>
</feature>
<keyword evidence="3" id="KW-1185">Reference proteome</keyword>
<feature type="compositionally biased region" description="Basic and acidic residues" evidence="1">
    <location>
        <begin position="179"/>
        <end position="188"/>
    </location>
</feature>
<dbReference type="Proteomes" id="UP000694888">
    <property type="component" value="Unplaced"/>
</dbReference>
<evidence type="ECO:0000313" key="4">
    <source>
        <dbReference type="RefSeq" id="XP_035824195.1"/>
    </source>
</evidence>
<dbReference type="PANTHER" id="PTHR11360">
    <property type="entry name" value="MONOCARBOXYLATE TRANSPORTER"/>
    <property type="match status" value="1"/>
</dbReference>
<feature type="transmembrane region" description="Helical" evidence="2">
    <location>
        <begin position="437"/>
        <end position="454"/>
    </location>
</feature>
<feature type="transmembrane region" description="Helical" evidence="2">
    <location>
        <begin position="37"/>
        <end position="57"/>
    </location>
</feature>
<feature type="region of interest" description="Disordered" evidence="1">
    <location>
        <begin position="179"/>
        <end position="207"/>
    </location>
</feature>